<feature type="compositionally biased region" description="Polar residues" evidence="1">
    <location>
        <begin position="891"/>
        <end position="908"/>
    </location>
</feature>
<gene>
    <name evidence="2" type="ordered locus">ZYRO0F15510g</name>
</gene>
<sequence>MAHMSMKGHGNYDDGAHLMNSDFYSSISMNTLDHAKNFRNSLIIKDPSDQSLAASMQSSDEFGEPQLDAEESSVGSVRCDAKREKEKEISTMQMKNSPSLSALAGILNEKSKQAEEKARLNRVIDESILEEEEEEEEEDGNPQSNTNGRLLQIDSPNLIDINDTDSIAYPSIPQMNNLSVYEQPDFLSTPKVNPPVNRNNAHSNNPFLTDYQPSRGQQDPIFQIQPSIQEEPELESKVGTPARSNRRLSMLEFPEFEPRSNSTTELETNHMEEQASSVRQRSHSSLSFLEQSSFEDPPPMYTKNPSSASALDLQQPTEANTVDAGLSNANEDRTRTRSRTSTLGGPAYDIRRTHQRARTMDNIGTQRSNDNLDKAEFEKNNFQEKLEIQPKRKNLRSSRTTPTNSSTQQRAVSAGPVLGQSSSQQPQPQSQKKRSIFSLFKKKNSKETTPNKSKQTNKRHSTFMPSPTTLNSGASMTSPSTPEKLTKKSHSTNTIFSSFRKNKDKEDLALLSSNTPPKKESQLDAISKESSSFSSVKREPYASNESDVEKSRSDPWDESESQRQLQDSRQLQYSTFDGSQLSASQPRGSHLEDTFYMQEEPTKLEGSSWRDEYAQNEEFLPEQVEPLEDTHFNDPLVKDLPKPMLPFLVKHDAGEALFPKSLDKHEVDSIVSLERSRSVKSNRSHRRSLTDTLSVNAQNEGMYVTEASPAVISTPDLTKSPTGSILRNGRFESIPPSNFDERIEATPFDEENPRNIPQITLSPQGESMGSIEGKFNRLVLLDEDDDDEDEDDGEKYNDEINDIVRVPKADNEDHGFTYEESSHEEHQQQPQTAEDVQEFTPEMMEFASLINFGDGFNLDLEVPPNANTTANANEEYTPDLKQDSPRRITNAKPTFSSGAGFQPEQNDTTNEEVSNSVNQNSNNNENIVKPSKEQTPNSDVFGENIGVQLINNKAHYAPTDNEMFAEQQFQGPMESFTDIPNDLLDEIRSTSPNSSFQVFEPLHDDHDETQRERHSFRDILTNTAHISDQQSNHRPISMSFKGLNAPSLNQNAYEPSLFNSSVGASEKLDSESPVQPNARVNFSSKIVLYDTYNLEQYDRRPELATCNMLTPQLAQMIKAELNEIKSEMEIHEASRCYTHFF</sequence>
<name>C5DYT0_ZYGRC</name>
<evidence type="ECO:0000256" key="1">
    <source>
        <dbReference type="SAM" id="MobiDB-lite"/>
    </source>
</evidence>
<feature type="compositionally biased region" description="Low complexity" evidence="1">
    <location>
        <begin position="911"/>
        <end position="928"/>
    </location>
</feature>
<feature type="compositionally biased region" description="Low complexity" evidence="1">
    <location>
        <begin position="861"/>
        <end position="875"/>
    </location>
</feature>
<evidence type="ECO:0000313" key="3">
    <source>
        <dbReference type="Proteomes" id="UP000008536"/>
    </source>
</evidence>
<feature type="compositionally biased region" description="Acidic residues" evidence="1">
    <location>
        <begin position="61"/>
        <end position="71"/>
    </location>
</feature>
<feature type="compositionally biased region" description="Basic and acidic residues" evidence="1">
    <location>
        <begin position="370"/>
        <end position="390"/>
    </location>
</feature>
<feature type="region of interest" description="Disordered" evidence="1">
    <location>
        <begin position="51"/>
        <end position="88"/>
    </location>
</feature>
<dbReference type="HOGENOM" id="CLU_312616_0_0_1"/>
<feature type="compositionally biased region" description="Low complexity" evidence="1">
    <location>
        <begin position="276"/>
        <end position="295"/>
    </location>
</feature>
<organism evidence="2 3">
    <name type="scientific">Zygosaccharomyces rouxii (strain ATCC 2623 / CBS 732 / NBRC 1130 / NCYC 568 / NRRL Y-229)</name>
    <dbReference type="NCBI Taxonomy" id="559307"/>
    <lineage>
        <taxon>Eukaryota</taxon>
        <taxon>Fungi</taxon>
        <taxon>Dikarya</taxon>
        <taxon>Ascomycota</taxon>
        <taxon>Saccharomycotina</taxon>
        <taxon>Saccharomycetes</taxon>
        <taxon>Saccharomycetales</taxon>
        <taxon>Saccharomycetaceae</taxon>
        <taxon>Zygosaccharomyces</taxon>
    </lineage>
</organism>
<keyword evidence="3" id="KW-1185">Reference proteome</keyword>
<feature type="region of interest" description="Disordered" evidence="1">
    <location>
        <begin position="784"/>
        <end position="835"/>
    </location>
</feature>
<dbReference type="KEGG" id="zro:ZYRO0F15510g"/>
<feature type="compositionally biased region" description="Basic residues" evidence="1">
    <location>
        <begin position="431"/>
        <end position="444"/>
    </location>
</feature>
<dbReference type="FunCoup" id="C5DYT0">
    <property type="interactions" value="99"/>
</dbReference>
<feature type="compositionally biased region" description="Polar residues" evidence="1">
    <location>
        <begin position="51"/>
        <end position="60"/>
    </location>
</feature>
<dbReference type="Proteomes" id="UP000008536">
    <property type="component" value="Chromosome F"/>
</dbReference>
<dbReference type="STRING" id="559307.C5DYT0"/>
<feature type="compositionally biased region" description="Polar residues" evidence="1">
    <location>
        <begin position="463"/>
        <end position="483"/>
    </location>
</feature>
<feature type="compositionally biased region" description="Low complexity" evidence="1">
    <location>
        <begin position="397"/>
        <end position="410"/>
    </location>
</feature>
<feature type="region of interest" description="Disordered" evidence="1">
    <location>
        <begin position="861"/>
        <end position="940"/>
    </location>
</feature>
<reference evidence="2 3" key="1">
    <citation type="journal article" date="2009" name="Genome Res.">
        <title>Comparative genomics of protoploid Saccharomycetaceae.</title>
        <authorList>
            <consortium name="The Genolevures Consortium"/>
            <person name="Souciet J.-L."/>
            <person name="Dujon B."/>
            <person name="Gaillardin C."/>
            <person name="Johnston M."/>
            <person name="Baret P.V."/>
            <person name="Cliften P."/>
            <person name="Sherman D.J."/>
            <person name="Weissenbach J."/>
            <person name="Westhof E."/>
            <person name="Wincker P."/>
            <person name="Jubin C."/>
            <person name="Poulain J."/>
            <person name="Barbe V."/>
            <person name="Segurens B."/>
            <person name="Artiguenave F."/>
            <person name="Anthouard V."/>
            <person name="Vacherie B."/>
            <person name="Val M.-E."/>
            <person name="Fulton R.S."/>
            <person name="Minx P."/>
            <person name="Wilson R."/>
            <person name="Durrens P."/>
            <person name="Jean G."/>
            <person name="Marck C."/>
            <person name="Martin T."/>
            <person name="Nikolski M."/>
            <person name="Rolland T."/>
            <person name="Seret M.-L."/>
            <person name="Casaregola S."/>
            <person name="Despons L."/>
            <person name="Fairhead C."/>
            <person name="Fischer G."/>
            <person name="Lafontaine I."/>
            <person name="Leh V."/>
            <person name="Lemaire M."/>
            <person name="de Montigny J."/>
            <person name="Neuveglise C."/>
            <person name="Thierry A."/>
            <person name="Blanc-Lenfle I."/>
            <person name="Bleykasten C."/>
            <person name="Diffels J."/>
            <person name="Fritsch E."/>
            <person name="Frangeul L."/>
            <person name="Goeffon A."/>
            <person name="Jauniaux N."/>
            <person name="Kachouri-Lafond R."/>
            <person name="Payen C."/>
            <person name="Potier S."/>
            <person name="Pribylova L."/>
            <person name="Ozanne C."/>
            <person name="Richard G.-F."/>
            <person name="Sacerdot C."/>
            <person name="Straub M.-L."/>
            <person name="Talla E."/>
        </authorList>
    </citation>
    <scope>NUCLEOTIDE SEQUENCE [LARGE SCALE GENOMIC DNA]</scope>
    <source>
        <strain evidence="2 3">ATCC 2623 / CBS 732 / BCRC 21506 / NBRC 1130 / NCYC 568 / NRRL Y-229</strain>
    </source>
</reference>
<feature type="compositionally biased region" description="Polar residues" evidence="1">
    <location>
        <begin position="303"/>
        <end position="320"/>
    </location>
</feature>
<feature type="compositionally biased region" description="Acidic residues" evidence="1">
    <location>
        <begin position="127"/>
        <end position="140"/>
    </location>
</feature>
<feature type="compositionally biased region" description="Polar residues" evidence="1">
    <location>
        <begin position="196"/>
        <end position="217"/>
    </location>
</feature>
<feature type="compositionally biased region" description="Polar residues" evidence="1">
    <location>
        <begin position="755"/>
        <end position="767"/>
    </location>
</feature>
<dbReference type="EMBL" id="CU928178">
    <property type="protein sequence ID" value="CAR28941.1"/>
    <property type="molecule type" value="Genomic_DNA"/>
</dbReference>
<protein>
    <submittedName>
        <fullName evidence="2">ZYRO0F15510p</fullName>
    </submittedName>
</protein>
<feature type="region of interest" description="Disordered" evidence="1">
    <location>
        <begin position="126"/>
        <end position="151"/>
    </location>
</feature>
<feature type="region of interest" description="Disordered" evidence="1">
    <location>
        <begin position="185"/>
        <end position="570"/>
    </location>
</feature>
<feature type="compositionally biased region" description="Basic and acidic residues" evidence="1">
    <location>
        <begin position="805"/>
        <end position="827"/>
    </location>
</feature>
<feature type="compositionally biased region" description="Acidic residues" evidence="1">
    <location>
        <begin position="784"/>
        <end position="793"/>
    </location>
</feature>
<feature type="compositionally biased region" description="Basic and acidic residues" evidence="1">
    <location>
        <begin position="79"/>
        <end position="88"/>
    </location>
</feature>
<evidence type="ECO:0000313" key="2">
    <source>
        <dbReference type="EMBL" id="CAR28941.1"/>
    </source>
</evidence>
<feature type="compositionally biased region" description="Low complexity" evidence="1">
    <location>
        <begin position="420"/>
        <end position="430"/>
    </location>
</feature>
<dbReference type="InParanoid" id="C5DYT0"/>
<proteinExistence type="predicted"/>
<dbReference type="AlphaFoldDB" id="C5DYT0"/>
<accession>C5DYT0</accession>
<feature type="region of interest" description="Disordered" evidence="1">
    <location>
        <begin position="748"/>
        <end position="769"/>
    </location>
</feature>